<keyword evidence="2" id="KW-1185">Reference proteome</keyword>
<protein>
    <submittedName>
        <fullName evidence="1">Uncharacterized protein</fullName>
    </submittedName>
</protein>
<comment type="caution">
    <text evidence="1">The sequence shown here is derived from an EMBL/GenBank/DDBJ whole genome shotgun (WGS) entry which is preliminary data.</text>
</comment>
<sequence length="477" mass="52080">MEETGSEVVSMRFDEEALEVLVGIARTDAGRSDLASKGIVRSLLDAFPEFARDSSLLLLCLKLLRNLCAGEIRNQDAFVECNGVDVVLGAMRSWMVSREVDVGGVRTALQVLANVSLAGDRHRMVLWTRLFPEEFLSLARVRRREILDPLCMIMYVCSVGDVPSDADLSGQQELLAVAELVRTASVVGFQEQWFGWLMSKVCLDRQCLPALFAKLVNAGISDDDAVADGTCDGFSSDQAYLVRILSEILTKQLTEMPVSGELAMFILQLFQRALSQVDFSSRNLSSLPTGSLATDVLGYTLLILRDICAQDSAAGSGEGSEHAVQTLLSHGLLDALLSILGELESPAIIQKSIDGTKDREVGSGGELKLCPYRGFRRDIVAVIGNCAYGRKIVQDEVRQKNGLLLMLQQCVSDESNPFLREWGIWAMKNLLEGNEENENAVRDLEFQGSATSPQIASLGLKVEVDPKSGKAKLVNDP</sequence>
<evidence type="ECO:0000313" key="2">
    <source>
        <dbReference type="Proteomes" id="UP001057402"/>
    </source>
</evidence>
<gene>
    <name evidence="1" type="ORF">MLD38_013558</name>
</gene>
<proteinExistence type="predicted"/>
<organism evidence="1 2">
    <name type="scientific">Melastoma candidum</name>
    <dbReference type="NCBI Taxonomy" id="119954"/>
    <lineage>
        <taxon>Eukaryota</taxon>
        <taxon>Viridiplantae</taxon>
        <taxon>Streptophyta</taxon>
        <taxon>Embryophyta</taxon>
        <taxon>Tracheophyta</taxon>
        <taxon>Spermatophyta</taxon>
        <taxon>Magnoliopsida</taxon>
        <taxon>eudicotyledons</taxon>
        <taxon>Gunneridae</taxon>
        <taxon>Pentapetalae</taxon>
        <taxon>rosids</taxon>
        <taxon>malvids</taxon>
        <taxon>Myrtales</taxon>
        <taxon>Melastomataceae</taxon>
        <taxon>Melastomatoideae</taxon>
        <taxon>Melastomateae</taxon>
        <taxon>Melastoma</taxon>
    </lineage>
</organism>
<dbReference type="Proteomes" id="UP001057402">
    <property type="component" value="Chromosome 4"/>
</dbReference>
<dbReference type="EMBL" id="CM042883">
    <property type="protein sequence ID" value="KAI4375726.1"/>
    <property type="molecule type" value="Genomic_DNA"/>
</dbReference>
<name>A0ACB9RD34_9MYRT</name>
<reference evidence="2" key="1">
    <citation type="journal article" date="2023" name="Front. Plant Sci.">
        <title>Chromosomal-level genome assembly of Melastoma candidum provides insights into trichome evolution.</title>
        <authorList>
            <person name="Zhong Y."/>
            <person name="Wu W."/>
            <person name="Sun C."/>
            <person name="Zou P."/>
            <person name="Liu Y."/>
            <person name="Dai S."/>
            <person name="Zhou R."/>
        </authorList>
    </citation>
    <scope>NUCLEOTIDE SEQUENCE [LARGE SCALE GENOMIC DNA]</scope>
</reference>
<accession>A0ACB9RD34</accession>
<evidence type="ECO:0000313" key="1">
    <source>
        <dbReference type="EMBL" id="KAI4375726.1"/>
    </source>
</evidence>